<feature type="domain" description="N-acetyltransferase" evidence="1">
    <location>
        <begin position="2"/>
        <end position="167"/>
    </location>
</feature>
<protein>
    <submittedName>
        <fullName evidence="2">GNAT family N-acetyltransferase</fullName>
    </submittedName>
</protein>
<name>A0A3R9EDG3_9BACI</name>
<gene>
    <name evidence="2" type="ORF">EJA10_08050</name>
</gene>
<dbReference type="AlphaFoldDB" id="A0A3R9EDG3"/>
<dbReference type="InterPro" id="IPR000182">
    <property type="entry name" value="GNAT_dom"/>
</dbReference>
<dbReference type="Proteomes" id="UP000279911">
    <property type="component" value="Unassembled WGS sequence"/>
</dbReference>
<dbReference type="OrthoDB" id="3692150at2"/>
<comment type="caution">
    <text evidence="2">The sequence shown here is derived from an EMBL/GenBank/DDBJ whole genome shotgun (WGS) entry which is preliminary data.</text>
</comment>
<reference evidence="3" key="1">
    <citation type="submission" date="2018-12" db="EMBL/GenBank/DDBJ databases">
        <title>Bacillus chawlae sp. nov., Bacillus glennii sp. nov., and Bacillus saganii sp. nov. Isolated from the Vehicle Assembly Building at Kennedy Space Center where the Viking Spacecraft were Assembled.</title>
        <authorList>
            <person name="Seuylemezian A."/>
            <person name="Vaishampayan P."/>
        </authorList>
    </citation>
    <scope>NUCLEOTIDE SEQUENCE [LARGE SCALE GENOMIC DNA]</scope>
    <source>
        <strain evidence="3">DSM 13966</strain>
    </source>
</reference>
<proteinExistence type="predicted"/>
<dbReference type="PROSITE" id="PS51186">
    <property type="entry name" value="GNAT"/>
    <property type="match status" value="1"/>
</dbReference>
<evidence type="ECO:0000259" key="1">
    <source>
        <dbReference type="PROSITE" id="PS51186"/>
    </source>
</evidence>
<dbReference type="EMBL" id="RSFW01000010">
    <property type="protein sequence ID" value="RSD27879.1"/>
    <property type="molecule type" value="Genomic_DNA"/>
</dbReference>
<dbReference type="Pfam" id="PF00583">
    <property type="entry name" value="Acetyltransf_1"/>
    <property type="match status" value="1"/>
</dbReference>
<evidence type="ECO:0000313" key="3">
    <source>
        <dbReference type="Proteomes" id="UP000279911"/>
    </source>
</evidence>
<keyword evidence="2" id="KW-0808">Transferase</keyword>
<organism evidence="2 3">
    <name type="scientific">Mesobacillus subterraneus</name>
    <dbReference type="NCBI Taxonomy" id="285983"/>
    <lineage>
        <taxon>Bacteria</taxon>
        <taxon>Bacillati</taxon>
        <taxon>Bacillota</taxon>
        <taxon>Bacilli</taxon>
        <taxon>Bacillales</taxon>
        <taxon>Bacillaceae</taxon>
        <taxon>Mesobacillus</taxon>
    </lineage>
</organism>
<dbReference type="GO" id="GO:0016747">
    <property type="term" value="F:acyltransferase activity, transferring groups other than amino-acyl groups"/>
    <property type="evidence" value="ECO:0007669"/>
    <property type="project" value="InterPro"/>
</dbReference>
<accession>A0A3R9EDG3</accession>
<dbReference type="Gene3D" id="3.40.630.30">
    <property type="match status" value="1"/>
</dbReference>
<dbReference type="CDD" id="cd04301">
    <property type="entry name" value="NAT_SF"/>
    <property type="match status" value="1"/>
</dbReference>
<dbReference type="InterPro" id="IPR016181">
    <property type="entry name" value="Acyl_CoA_acyltransferase"/>
</dbReference>
<dbReference type="SUPFAM" id="SSF55729">
    <property type="entry name" value="Acyl-CoA N-acyltransferases (Nat)"/>
    <property type="match status" value="1"/>
</dbReference>
<evidence type="ECO:0000313" key="2">
    <source>
        <dbReference type="EMBL" id="RSD27879.1"/>
    </source>
</evidence>
<sequence>MVRIDENASLLKQIAALYQEVWNKEDRSWEERLVRHSGYEGFRGFAALNDNGEIVGYSYGYTSLPGQFYHNLMAKEFAESEYDKWLKGCFEFVELAVHPAHRNQGLAKELINLLLDGVVHKTAVLTTQQTNHSAQKLYERLGWHVLKHSFYPSAEGEPYVIMGRRLTT</sequence>